<dbReference type="PANTHER" id="PTHR46470">
    <property type="entry name" value="N-ACYLNEURAMINATE-9-PHOSPHATASE"/>
    <property type="match status" value="1"/>
</dbReference>
<organism evidence="5 6">
    <name type="scientific">Fusarium beomiforme</name>
    <dbReference type="NCBI Taxonomy" id="44412"/>
    <lineage>
        <taxon>Eukaryota</taxon>
        <taxon>Fungi</taxon>
        <taxon>Dikarya</taxon>
        <taxon>Ascomycota</taxon>
        <taxon>Pezizomycotina</taxon>
        <taxon>Sordariomycetes</taxon>
        <taxon>Hypocreomycetidae</taxon>
        <taxon>Hypocreales</taxon>
        <taxon>Nectriaceae</taxon>
        <taxon>Fusarium</taxon>
        <taxon>Fusarium burgessii species complex</taxon>
    </lineage>
</organism>
<reference evidence="5" key="2">
    <citation type="submission" date="2020-02" db="EMBL/GenBank/DDBJ databases">
        <title>Identification and distribution of gene clusters putatively required for synthesis of sphingolipid metabolism inhibitors in phylogenetically diverse species of the filamentous fungus Fusarium.</title>
        <authorList>
            <person name="Kim H.-S."/>
            <person name="Busman M."/>
            <person name="Brown D.W."/>
            <person name="Divon H."/>
            <person name="Uhlig S."/>
            <person name="Proctor R.H."/>
        </authorList>
    </citation>
    <scope>NUCLEOTIDE SEQUENCE</scope>
    <source>
        <strain evidence="5">NRRL 25174</strain>
    </source>
</reference>
<dbReference type="NCBIfam" id="TIGR01549">
    <property type="entry name" value="HAD-SF-IA-v1"/>
    <property type="match status" value="1"/>
</dbReference>
<dbReference type="GO" id="GO:0016791">
    <property type="term" value="F:phosphatase activity"/>
    <property type="evidence" value="ECO:0007669"/>
    <property type="project" value="UniProtKB-ARBA"/>
</dbReference>
<comment type="cofactor">
    <cofactor evidence="1">
        <name>Mg(2+)</name>
        <dbReference type="ChEBI" id="CHEBI:18420"/>
    </cofactor>
</comment>
<dbReference type="OrthoDB" id="444127at2759"/>
<sequence>MSLPSYATAFTAEPLPQTMIFFGLDNTLFDHTYSLYNAMFAVQRIFNLYKYPLKDLVHAYDKALNHVYNRYLQNEIKYEDQAAEKIKLFAKAFGLRHDPQSIKEFREIYREAYQENRRAMPGSIEALTKLREDGYRTAIITNGPTEQQIEKAKAIGVYDLVEQVITSEEACHPKPDYRIFQYAMEKLEVSPEYAYMVGDSVDCDIDGAIEAGITPILYDPCSERSSQVSFGEQVTVIRSFGELHRSLILSDSNLSQPLSAYIHQHADFQSFSQAIENFCQAVEKTIDPELVLGL</sequence>
<dbReference type="PANTHER" id="PTHR46470:SF2">
    <property type="entry name" value="GLYCERALDEHYDE 3-PHOSPHATE PHOSPHATASE"/>
    <property type="match status" value="1"/>
</dbReference>
<dbReference type="Gene3D" id="1.10.150.240">
    <property type="entry name" value="Putative phosphatase, domain 2"/>
    <property type="match status" value="1"/>
</dbReference>
<accession>A0A9P5E2U0</accession>
<evidence type="ECO:0000256" key="1">
    <source>
        <dbReference type="ARBA" id="ARBA00001946"/>
    </source>
</evidence>
<evidence type="ECO:0000256" key="2">
    <source>
        <dbReference type="ARBA" id="ARBA00022723"/>
    </source>
</evidence>
<name>A0A9P5E2U0_9HYPO</name>
<dbReference type="SUPFAM" id="SSF56784">
    <property type="entry name" value="HAD-like"/>
    <property type="match status" value="1"/>
</dbReference>
<dbReference type="Pfam" id="PF00702">
    <property type="entry name" value="Hydrolase"/>
    <property type="match status" value="1"/>
</dbReference>
<evidence type="ECO:0000313" key="5">
    <source>
        <dbReference type="EMBL" id="KAF4344410.1"/>
    </source>
</evidence>
<dbReference type="Gene3D" id="3.40.50.1000">
    <property type="entry name" value="HAD superfamily/HAD-like"/>
    <property type="match status" value="1"/>
</dbReference>
<evidence type="ECO:0000256" key="4">
    <source>
        <dbReference type="ARBA" id="ARBA00022842"/>
    </source>
</evidence>
<dbReference type="InterPro" id="IPR051400">
    <property type="entry name" value="HAD-like_hydrolase"/>
</dbReference>
<dbReference type="InterPro" id="IPR023198">
    <property type="entry name" value="PGP-like_dom2"/>
</dbReference>
<dbReference type="AlphaFoldDB" id="A0A9P5E2U0"/>
<dbReference type="Proteomes" id="UP000730481">
    <property type="component" value="Unassembled WGS sequence"/>
</dbReference>
<evidence type="ECO:0000313" key="6">
    <source>
        <dbReference type="Proteomes" id="UP000730481"/>
    </source>
</evidence>
<dbReference type="EMBL" id="PVQB02000056">
    <property type="protein sequence ID" value="KAF4344410.1"/>
    <property type="molecule type" value="Genomic_DNA"/>
</dbReference>
<evidence type="ECO:0000256" key="3">
    <source>
        <dbReference type="ARBA" id="ARBA00022801"/>
    </source>
</evidence>
<keyword evidence="3" id="KW-0378">Hydrolase</keyword>
<dbReference type="InterPro" id="IPR023214">
    <property type="entry name" value="HAD_sf"/>
</dbReference>
<reference evidence="5" key="1">
    <citation type="journal article" date="2017" name="Mycologia">
        <title>Fusarium algeriense, sp. nov., a novel toxigenic crown rot pathogen of durum wheat from Algeria is nested in the Fusarium burgessii species complex.</title>
        <authorList>
            <person name="Laraba I."/>
            <person name="Keddad A."/>
            <person name="Boureghda H."/>
            <person name="Abdallah N."/>
            <person name="Vaughan M.M."/>
            <person name="Proctor R.H."/>
            <person name="Busman M."/>
            <person name="O'Donnell K."/>
        </authorList>
    </citation>
    <scope>NUCLEOTIDE SEQUENCE</scope>
    <source>
        <strain evidence="5">NRRL 25174</strain>
    </source>
</reference>
<dbReference type="InterPro" id="IPR036412">
    <property type="entry name" value="HAD-like_sf"/>
</dbReference>
<dbReference type="NCBIfam" id="TIGR01509">
    <property type="entry name" value="HAD-SF-IA-v3"/>
    <property type="match status" value="1"/>
</dbReference>
<comment type="caution">
    <text evidence="5">The sequence shown here is derived from an EMBL/GenBank/DDBJ whole genome shotgun (WGS) entry which is preliminary data.</text>
</comment>
<keyword evidence="6" id="KW-1185">Reference proteome</keyword>
<keyword evidence="4" id="KW-0460">Magnesium</keyword>
<dbReference type="InterPro" id="IPR006439">
    <property type="entry name" value="HAD-SF_hydro_IA"/>
</dbReference>
<dbReference type="GO" id="GO:0044281">
    <property type="term" value="P:small molecule metabolic process"/>
    <property type="evidence" value="ECO:0007669"/>
    <property type="project" value="UniProtKB-ARBA"/>
</dbReference>
<proteinExistence type="predicted"/>
<dbReference type="PRINTS" id="PR00413">
    <property type="entry name" value="HADHALOGNASE"/>
</dbReference>
<dbReference type="GO" id="GO:0046872">
    <property type="term" value="F:metal ion binding"/>
    <property type="evidence" value="ECO:0007669"/>
    <property type="project" value="UniProtKB-KW"/>
</dbReference>
<gene>
    <name evidence="5" type="ORF">FBEOM_1632</name>
</gene>
<keyword evidence="2" id="KW-0479">Metal-binding</keyword>
<protein>
    <submittedName>
        <fullName evidence="5">Had-superfamily protein</fullName>
    </submittedName>
</protein>